<dbReference type="Proteomes" id="UP000048289">
    <property type="component" value="Unassembled WGS sequence"/>
</dbReference>
<organism evidence="2 3">
    <name type="scientific">Mycobacterium tuberculosis</name>
    <dbReference type="NCBI Taxonomy" id="1773"/>
    <lineage>
        <taxon>Bacteria</taxon>
        <taxon>Bacillati</taxon>
        <taxon>Actinomycetota</taxon>
        <taxon>Actinomycetes</taxon>
        <taxon>Mycobacteriales</taxon>
        <taxon>Mycobacteriaceae</taxon>
        <taxon>Mycobacterium</taxon>
        <taxon>Mycobacterium tuberculosis complex</taxon>
    </lineage>
</organism>
<dbReference type="EMBL" id="CFOE01000018">
    <property type="protein sequence ID" value="CFE35366.1"/>
    <property type="molecule type" value="Genomic_DNA"/>
</dbReference>
<dbReference type="AlphaFoldDB" id="A0A655F7F6"/>
<dbReference type="Proteomes" id="UP000039217">
    <property type="component" value="Unassembled WGS sequence"/>
</dbReference>
<protein>
    <submittedName>
        <fullName evidence="2">Uncharacterized protein</fullName>
    </submittedName>
</protein>
<sequence>MPVVTVGGVGGHADTGNLQPTCERGNRLALGDTGVQQLQECLALEVLQPVHGVVGEISRGARRQPDSAGGQEVGYTVGFAGQEAAVVVVGEGAMVFAGPLGSSGEVVIQELRPCRGVHSRGLVDHVVEADDDSVVVAPVDGGRRSGHIDDDATAHAWIRASNPIMVGWPSDWGLKPHDR</sequence>
<evidence type="ECO:0000313" key="2">
    <source>
        <dbReference type="EMBL" id="CNV53306.1"/>
    </source>
</evidence>
<gene>
    <name evidence="2" type="ORF">ERS007661_02630</name>
    <name evidence="1" type="ORF">ERS007681_00280</name>
</gene>
<reference evidence="3 4" key="1">
    <citation type="submission" date="2015-03" db="EMBL/GenBank/DDBJ databases">
        <authorList>
            <consortium name="Pathogen Informatics"/>
        </authorList>
    </citation>
    <scope>NUCLEOTIDE SEQUENCE [LARGE SCALE GENOMIC DNA]</scope>
    <source>
        <strain evidence="2 3">D00501624</strain>
        <strain evidence="1 4">G09901357</strain>
    </source>
</reference>
<dbReference type="EMBL" id="CQQC01000964">
    <property type="protein sequence ID" value="CNV53306.1"/>
    <property type="molecule type" value="Genomic_DNA"/>
</dbReference>
<evidence type="ECO:0000313" key="3">
    <source>
        <dbReference type="Proteomes" id="UP000039217"/>
    </source>
</evidence>
<name>A0A655F7F6_MYCTX</name>
<evidence type="ECO:0000313" key="1">
    <source>
        <dbReference type="EMBL" id="CFE35366.1"/>
    </source>
</evidence>
<proteinExistence type="predicted"/>
<evidence type="ECO:0000313" key="4">
    <source>
        <dbReference type="Proteomes" id="UP000048289"/>
    </source>
</evidence>
<accession>A0A655F7F6</accession>